<keyword evidence="1" id="KW-0812">Transmembrane</keyword>
<evidence type="ECO:0000313" key="2">
    <source>
        <dbReference type="EMBL" id="MBE7323148.1"/>
    </source>
</evidence>
<gene>
    <name evidence="2" type="ORF">IEQ44_00595</name>
</gene>
<evidence type="ECO:0000256" key="1">
    <source>
        <dbReference type="SAM" id="Phobius"/>
    </source>
</evidence>
<feature type="transmembrane region" description="Helical" evidence="1">
    <location>
        <begin position="15"/>
        <end position="36"/>
    </location>
</feature>
<keyword evidence="3" id="KW-1185">Reference proteome</keyword>
<dbReference type="Proteomes" id="UP000756387">
    <property type="component" value="Unassembled WGS sequence"/>
</dbReference>
<dbReference type="RefSeq" id="WP_193636489.1">
    <property type="nucleotide sequence ID" value="NZ_JADCSA010000001.1"/>
</dbReference>
<name>A0ABR9RNR2_9ACTN</name>
<dbReference type="EMBL" id="JADCSA010000001">
    <property type="protein sequence ID" value="MBE7323148.1"/>
    <property type="molecule type" value="Genomic_DNA"/>
</dbReference>
<protein>
    <recommendedName>
        <fullName evidence="4">DUF4307 domain-containing protein</fullName>
    </recommendedName>
</protein>
<reference evidence="2 3" key="1">
    <citation type="submission" date="2020-10" db="EMBL/GenBank/DDBJ databases">
        <title>Nocardioides sp. isolated from sludge.</title>
        <authorList>
            <person name="Zhang X."/>
        </authorList>
    </citation>
    <scope>NUCLEOTIDE SEQUENCE [LARGE SCALE GENOMIC DNA]</scope>
    <source>
        <strain evidence="2 3">Y6</strain>
    </source>
</reference>
<keyword evidence="1" id="KW-0472">Membrane</keyword>
<proteinExistence type="predicted"/>
<keyword evidence="1" id="KW-1133">Transmembrane helix</keyword>
<evidence type="ECO:0000313" key="3">
    <source>
        <dbReference type="Proteomes" id="UP000756387"/>
    </source>
</evidence>
<comment type="caution">
    <text evidence="2">The sequence shown here is derived from an EMBL/GenBank/DDBJ whole genome shotgun (WGS) entry which is preliminary data.</text>
</comment>
<evidence type="ECO:0008006" key="4">
    <source>
        <dbReference type="Google" id="ProtNLM"/>
    </source>
</evidence>
<organism evidence="2 3">
    <name type="scientific">Nocardioides malaquae</name>
    <dbReference type="NCBI Taxonomy" id="2773426"/>
    <lineage>
        <taxon>Bacteria</taxon>
        <taxon>Bacillati</taxon>
        <taxon>Actinomycetota</taxon>
        <taxon>Actinomycetes</taxon>
        <taxon>Propionibacteriales</taxon>
        <taxon>Nocardioidaceae</taxon>
        <taxon>Nocardioides</taxon>
    </lineage>
</organism>
<accession>A0ABR9RNR2</accession>
<sequence length="132" mass="14268">MPDTPALRGRRRAPAALIVTALVVLATIVLLVWWVLGRSQATPWGKVEAEGRHVVVHYVGGECDRSASLHVEEGPREVVLTVEVVGWALSCSDVGVPRTLRATLDEPLGDREVVDGACRRSENATHLACANR</sequence>